<sequence length="125" mass="14280">NSCVNTLNIRKCFPLIFFFMYCYTGSCIQLDVEEAGHPKRSVHQASEPIPKKHRVDATQNAIDLGKKQVDLLEELLEEVKGIRKILEERKGDGVLTGLFQPTAPTWQYTEKEQVQQDHEGTYTSL</sequence>
<evidence type="ECO:0000313" key="1">
    <source>
        <dbReference type="EMBL" id="CAH1782374.1"/>
    </source>
</evidence>
<gene>
    <name evidence="1" type="ORF">OFUS_LOCUS8832</name>
</gene>
<dbReference type="AlphaFoldDB" id="A0A8J1UQJ1"/>
<keyword evidence="2" id="KW-1185">Reference proteome</keyword>
<comment type="caution">
    <text evidence="1">The sequence shown here is derived from an EMBL/GenBank/DDBJ whole genome shotgun (WGS) entry which is preliminary data.</text>
</comment>
<proteinExistence type="predicted"/>
<protein>
    <submittedName>
        <fullName evidence="1">Uncharacterized protein</fullName>
    </submittedName>
</protein>
<evidence type="ECO:0000313" key="2">
    <source>
        <dbReference type="Proteomes" id="UP000749559"/>
    </source>
</evidence>
<accession>A0A8J1UQJ1</accession>
<feature type="non-terminal residue" evidence="1">
    <location>
        <position position="1"/>
    </location>
</feature>
<dbReference type="Proteomes" id="UP000749559">
    <property type="component" value="Unassembled WGS sequence"/>
</dbReference>
<name>A0A8J1UQJ1_OWEFU</name>
<organism evidence="1 2">
    <name type="scientific">Owenia fusiformis</name>
    <name type="common">Polychaete worm</name>
    <dbReference type="NCBI Taxonomy" id="6347"/>
    <lineage>
        <taxon>Eukaryota</taxon>
        <taxon>Metazoa</taxon>
        <taxon>Spiralia</taxon>
        <taxon>Lophotrochozoa</taxon>
        <taxon>Annelida</taxon>
        <taxon>Polychaeta</taxon>
        <taxon>Sedentaria</taxon>
        <taxon>Canalipalpata</taxon>
        <taxon>Sabellida</taxon>
        <taxon>Oweniida</taxon>
        <taxon>Oweniidae</taxon>
        <taxon>Owenia</taxon>
    </lineage>
</organism>
<reference evidence="1" key="1">
    <citation type="submission" date="2022-03" db="EMBL/GenBank/DDBJ databases">
        <authorList>
            <person name="Martin C."/>
        </authorList>
    </citation>
    <scope>NUCLEOTIDE SEQUENCE</scope>
</reference>
<dbReference type="EMBL" id="CAIIXF020000004">
    <property type="protein sequence ID" value="CAH1782374.1"/>
    <property type="molecule type" value="Genomic_DNA"/>
</dbReference>